<organism evidence="5 6">
    <name type="scientific">Caenorhabditis japonica</name>
    <dbReference type="NCBI Taxonomy" id="281687"/>
    <lineage>
        <taxon>Eukaryota</taxon>
        <taxon>Metazoa</taxon>
        <taxon>Ecdysozoa</taxon>
        <taxon>Nematoda</taxon>
        <taxon>Chromadorea</taxon>
        <taxon>Rhabditida</taxon>
        <taxon>Rhabditina</taxon>
        <taxon>Rhabditomorpha</taxon>
        <taxon>Rhabditoidea</taxon>
        <taxon>Rhabditidae</taxon>
        <taxon>Peloderinae</taxon>
        <taxon>Caenorhabditis</taxon>
    </lineage>
</organism>
<dbReference type="EnsemblMetazoa" id="CJA38742.1">
    <property type="protein sequence ID" value="CJA38742.1"/>
    <property type="gene ID" value="WBGene00214589"/>
</dbReference>
<keyword evidence="2" id="KW-0804">Transcription</keyword>
<protein>
    <submittedName>
        <fullName evidence="5">NR LBD domain-containing protein</fullName>
    </submittedName>
</protein>
<reference evidence="6" key="1">
    <citation type="submission" date="2010-08" db="EMBL/GenBank/DDBJ databases">
        <authorList>
            <consortium name="Caenorhabditis japonica Sequencing Consortium"/>
            <person name="Wilson R.K."/>
        </authorList>
    </citation>
    <scope>NUCLEOTIDE SEQUENCE [LARGE SCALE GENOMIC DNA]</scope>
    <source>
        <strain evidence="6">DF5081</strain>
    </source>
</reference>
<dbReference type="InterPro" id="IPR035500">
    <property type="entry name" value="NHR-like_dom_sf"/>
</dbReference>
<accession>A0A8R1ENP0</accession>
<evidence type="ECO:0000313" key="6">
    <source>
        <dbReference type="Proteomes" id="UP000005237"/>
    </source>
</evidence>
<dbReference type="PANTHER" id="PTHR47630">
    <property type="entry name" value="NUCLEAR HORMONE RECEPTOR FAMILY-RELATED-RELATED"/>
    <property type="match status" value="1"/>
</dbReference>
<evidence type="ECO:0000313" key="5">
    <source>
        <dbReference type="EnsemblMetazoa" id="CJA38742.1"/>
    </source>
</evidence>
<name>A0A8R1ENP0_CAEJA</name>
<evidence type="ECO:0000256" key="1">
    <source>
        <dbReference type="ARBA" id="ARBA00023015"/>
    </source>
</evidence>
<reference evidence="5" key="2">
    <citation type="submission" date="2022-06" db="UniProtKB">
        <authorList>
            <consortium name="EnsemblMetazoa"/>
        </authorList>
    </citation>
    <scope>IDENTIFICATION</scope>
    <source>
        <strain evidence="5">DF5081</strain>
    </source>
</reference>
<dbReference type="SUPFAM" id="SSF48508">
    <property type="entry name" value="Nuclear receptor ligand-binding domain"/>
    <property type="match status" value="1"/>
</dbReference>
<dbReference type="AlphaFoldDB" id="A0A8R1ENP0"/>
<evidence type="ECO:0000256" key="3">
    <source>
        <dbReference type="ARBA" id="ARBA00023170"/>
    </source>
</evidence>
<proteinExistence type="predicted"/>
<dbReference type="InterPro" id="IPR052499">
    <property type="entry name" value="C.elegans_NHRs"/>
</dbReference>
<dbReference type="Pfam" id="PF00104">
    <property type="entry name" value="Hormone_recep"/>
    <property type="match status" value="1"/>
</dbReference>
<evidence type="ECO:0000256" key="2">
    <source>
        <dbReference type="ARBA" id="ARBA00023163"/>
    </source>
</evidence>
<keyword evidence="1" id="KW-0805">Transcription regulation</keyword>
<dbReference type="PROSITE" id="PS51843">
    <property type="entry name" value="NR_LBD"/>
    <property type="match status" value="1"/>
</dbReference>
<dbReference type="InterPro" id="IPR000536">
    <property type="entry name" value="Nucl_hrmn_rcpt_lig-bd"/>
</dbReference>
<dbReference type="Proteomes" id="UP000005237">
    <property type="component" value="Unassembled WGS sequence"/>
</dbReference>
<feature type="domain" description="NR LBD" evidence="4">
    <location>
        <begin position="1"/>
        <end position="120"/>
    </location>
</feature>
<dbReference type="PANTHER" id="PTHR47630:SF7">
    <property type="entry name" value="NUCLEAR HORMONE RECEPTOR FAMILY"/>
    <property type="match status" value="1"/>
</dbReference>
<evidence type="ECO:0000259" key="4">
    <source>
        <dbReference type="PROSITE" id="PS51843"/>
    </source>
</evidence>
<dbReference type="Gene3D" id="1.10.565.10">
    <property type="entry name" value="Retinoid X Receptor"/>
    <property type="match status" value="1"/>
</dbReference>
<keyword evidence="6" id="KW-1185">Reference proteome</keyword>
<keyword evidence="3" id="KW-0675">Receptor</keyword>
<sequence>MKIAATMSHEMVHVMKRIEMTEEEYSVLLAITLFRPDYRISRDGNKLLEATGNIYSRALAEYCKNREHSELKAMERLGTLMLMLTSVETLTRQEDDNVQYLAIFQHGRPCWSSLRSSFSDAAERFRRIKKFQKFALKPLKSL</sequence>